<dbReference type="EMBL" id="JBHSKX010000001">
    <property type="protein sequence ID" value="MFC5366270.1"/>
    <property type="molecule type" value="Genomic_DNA"/>
</dbReference>
<keyword evidence="2" id="KW-1185">Reference proteome</keyword>
<dbReference type="RefSeq" id="WP_227228378.1">
    <property type="nucleotide sequence ID" value="NZ_JAJCVJ010000001.1"/>
</dbReference>
<gene>
    <name evidence="1" type="ORF">ACFPJ5_04920</name>
</gene>
<reference evidence="1 2" key="1">
    <citation type="journal article" date="2019" name="Int. J. Syst. Evol. Microbiol.">
        <title>The Global Catalogue of Microorganisms (GCM) 10K type strain sequencing project: providing services to taxonomists for standard genome sequencing and annotation.</title>
        <authorList>
            <consortium name="The Broad Institute Genomics Platform"/>
            <consortium name="The Broad Institute Genome Sequencing Center for Infectious Disease"/>
            <person name="Wu L."/>
            <person name="Ma J."/>
        </authorList>
    </citation>
    <scope>NUCLEOTIDE SEQUENCE [LARGE SCALE GENOMIC DNA]</scope>
    <source>
        <strain evidence="1 2">CGMCC 1.12237</strain>
    </source>
</reference>
<protein>
    <submittedName>
        <fullName evidence="1">Uncharacterized protein</fullName>
    </submittedName>
</protein>
<evidence type="ECO:0000313" key="1">
    <source>
        <dbReference type="EMBL" id="MFC5366270.1"/>
    </source>
</evidence>
<evidence type="ECO:0000313" key="2">
    <source>
        <dbReference type="Proteomes" id="UP001596201"/>
    </source>
</evidence>
<dbReference type="Proteomes" id="UP001596201">
    <property type="component" value="Unassembled WGS sequence"/>
</dbReference>
<dbReference type="AlphaFoldDB" id="A0ABD5R8G6"/>
<accession>A0ABD5R8G6</accession>
<name>A0ABD5R8G6_9EURY</name>
<sequence length="248" mass="27165">MDDTGREHGDDAIFALADERFDRAGDRYSLSAYGTLAGFENRNREAFDTDHAGWAGFAVCDLLRAAVCYRIADASDRARNRAGQAILVAGDQRDHVVSTDVDRAACHELVGVARAVTGDTEQASAAFDRAESGYESADVENGFQATTRSLLQAGTDLVTHLSRPDDVEWDEIHGPNRDEALVRRVRFVRNRIGRMADARVEAGKLHAPRGSTEYGNDSYRCPECGSNDINHVAETVLCLRCSAQSERV</sequence>
<organism evidence="1 2">
    <name type="scientific">Salinirubrum litoreum</name>
    <dbReference type="NCBI Taxonomy" id="1126234"/>
    <lineage>
        <taxon>Archaea</taxon>
        <taxon>Methanobacteriati</taxon>
        <taxon>Methanobacteriota</taxon>
        <taxon>Stenosarchaea group</taxon>
        <taxon>Halobacteria</taxon>
        <taxon>Halobacteriales</taxon>
        <taxon>Haloferacaceae</taxon>
        <taxon>Salinirubrum</taxon>
    </lineage>
</organism>
<comment type="caution">
    <text evidence="1">The sequence shown here is derived from an EMBL/GenBank/DDBJ whole genome shotgun (WGS) entry which is preliminary data.</text>
</comment>
<proteinExistence type="predicted"/>